<dbReference type="Gene3D" id="2.30.30.380">
    <property type="entry name" value="Zn-finger domain of Sec23/24"/>
    <property type="match status" value="1"/>
</dbReference>
<dbReference type="AlphaFoldDB" id="A0A9J6DAD3"/>
<keyword evidence="7" id="KW-1185">Reference proteome</keyword>
<feature type="domain" description="RanBP2-type" evidence="5">
    <location>
        <begin position="201"/>
        <end position="220"/>
    </location>
</feature>
<dbReference type="GO" id="GO:0070530">
    <property type="term" value="F:K63-linked polyubiquitin modification-dependent protein binding"/>
    <property type="evidence" value="ECO:0007669"/>
    <property type="project" value="TreeGrafter"/>
</dbReference>
<dbReference type="Proteomes" id="UP000821866">
    <property type="component" value="Chromosome 8"/>
</dbReference>
<feature type="region of interest" description="Disordered" evidence="4">
    <location>
        <begin position="43"/>
        <end position="200"/>
    </location>
</feature>
<dbReference type="SMART" id="SM00547">
    <property type="entry name" value="ZnF_RBZ"/>
    <property type="match status" value="1"/>
</dbReference>
<dbReference type="GO" id="GO:0061630">
    <property type="term" value="F:ubiquitin protein ligase activity"/>
    <property type="evidence" value="ECO:0007669"/>
    <property type="project" value="TreeGrafter"/>
</dbReference>
<keyword evidence="2" id="KW-0863">Zinc-finger</keyword>
<feature type="compositionally biased region" description="Basic and acidic residues" evidence="4">
    <location>
        <begin position="125"/>
        <end position="139"/>
    </location>
</feature>
<reference evidence="6" key="2">
    <citation type="submission" date="2021-09" db="EMBL/GenBank/DDBJ databases">
        <authorList>
            <person name="Jia N."/>
            <person name="Wang J."/>
            <person name="Shi W."/>
            <person name="Du L."/>
            <person name="Sun Y."/>
            <person name="Zhan W."/>
            <person name="Jiang J."/>
            <person name="Wang Q."/>
            <person name="Zhang B."/>
            <person name="Ji P."/>
            <person name="Sakyi L.B."/>
            <person name="Cui X."/>
            <person name="Yuan T."/>
            <person name="Jiang B."/>
            <person name="Yang W."/>
            <person name="Lam T.T.-Y."/>
            <person name="Chang Q."/>
            <person name="Ding S."/>
            <person name="Wang X."/>
            <person name="Zhu J."/>
            <person name="Ruan X."/>
            <person name="Zhao L."/>
            <person name="Wei J."/>
            <person name="Que T."/>
            <person name="Du C."/>
            <person name="Cheng J."/>
            <person name="Dai P."/>
            <person name="Han X."/>
            <person name="Huang E."/>
            <person name="Gao Y."/>
            <person name="Liu J."/>
            <person name="Shao H."/>
            <person name="Ye R."/>
            <person name="Li L."/>
            <person name="Wei W."/>
            <person name="Wang X."/>
            <person name="Wang C."/>
            <person name="Huo Q."/>
            <person name="Li W."/>
            <person name="Guo W."/>
            <person name="Chen H."/>
            <person name="Chen S."/>
            <person name="Zhou L."/>
            <person name="Zhou L."/>
            <person name="Ni X."/>
            <person name="Tian J."/>
            <person name="Zhou Y."/>
            <person name="Sheng Y."/>
            <person name="Liu T."/>
            <person name="Pan Y."/>
            <person name="Xia L."/>
            <person name="Li J."/>
            <person name="Zhao F."/>
            <person name="Cao W."/>
        </authorList>
    </citation>
    <scope>NUCLEOTIDE SEQUENCE</scope>
    <source>
        <strain evidence="6">Rmic-2018</strain>
        <tissue evidence="6">Larvae</tissue>
    </source>
</reference>
<evidence type="ECO:0000313" key="7">
    <source>
        <dbReference type="Proteomes" id="UP000821866"/>
    </source>
</evidence>
<comment type="caution">
    <text evidence="6">The sequence shown here is derived from an EMBL/GenBank/DDBJ whole genome shotgun (WGS) entry which is preliminary data.</text>
</comment>
<keyword evidence="3" id="KW-0862">Zinc</keyword>
<evidence type="ECO:0000259" key="5">
    <source>
        <dbReference type="PROSITE" id="PS01358"/>
    </source>
</evidence>
<feature type="compositionally biased region" description="Basic residues" evidence="4">
    <location>
        <begin position="65"/>
        <end position="75"/>
    </location>
</feature>
<evidence type="ECO:0000313" key="6">
    <source>
        <dbReference type="EMBL" id="KAH8019157.1"/>
    </source>
</evidence>
<dbReference type="GO" id="GO:0008270">
    <property type="term" value="F:zinc ion binding"/>
    <property type="evidence" value="ECO:0007669"/>
    <property type="project" value="UniProtKB-KW"/>
</dbReference>
<feature type="compositionally biased region" description="Basic and acidic residues" evidence="4">
    <location>
        <begin position="96"/>
        <end position="118"/>
    </location>
</feature>
<evidence type="ECO:0000256" key="2">
    <source>
        <dbReference type="ARBA" id="ARBA00022771"/>
    </source>
</evidence>
<dbReference type="PANTHER" id="PTHR16004">
    <property type="entry name" value="RING FINGER PROTEIN 31-RELATED"/>
    <property type="match status" value="1"/>
</dbReference>
<dbReference type="PANTHER" id="PTHR16004:SF2">
    <property type="entry name" value="E3 UBIQUITIN-PROTEIN LIGASE LUBEL"/>
    <property type="match status" value="1"/>
</dbReference>
<dbReference type="EMBL" id="JABSTU010000010">
    <property type="protein sequence ID" value="KAH8019157.1"/>
    <property type="molecule type" value="Genomic_DNA"/>
</dbReference>
<feature type="compositionally biased region" description="Basic and acidic residues" evidence="4">
    <location>
        <begin position="250"/>
        <end position="280"/>
    </location>
</feature>
<dbReference type="GO" id="GO:0097039">
    <property type="term" value="P:protein linear polyubiquitination"/>
    <property type="evidence" value="ECO:0007669"/>
    <property type="project" value="TreeGrafter"/>
</dbReference>
<evidence type="ECO:0000256" key="3">
    <source>
        <dbReference type="ARBA" id="ARBA00022833"/>
    </source>
</evidence>
<dbReference type="GO" id="GO:1990450">
    <property type="term" value="F:linear polyubiquitin binding"/>
    <property type="evidence" value="ECO:0007669"/>
    <property type="project" value="TreeGrafter"/>
</dbReference>
<proteinExistence type="predicted"/>
<protein>
    <recommendedName>
        <fullName evidence="5">RanBP2-type domain-containing protein</fullName>
    </recommendedName>
</protein>
<dbReference type="GO" id="GO:0071797">
    <property type="term" value="C:LUBAC complex"/>
    <property type="evidence" value="ECO:0007669"/>
    <property type="project" value="InterPro"/>
</dbReference>
<dbReference type="InterPro" id="IPR026254">
    <property type="entry name" value="RNF31-like"/>
</dbReference>
<accession>A0A9J6DAD3</accession>
<evidence type="ECO:0000256" key="4">
    <source>
        <dbReference type="SAM" id="MobiDB-lite"/>
    </source>
</evidence>
<name>A0A9J6DAD3_RHIMP</name>
<sequence length="389" mass="43633">MRSTRDKHEDRTYIRGIRHIRLRPFYPFGYPAYPPMFPPWMRPPSPSLSQHSLPMGDESGERLQRPHHRKHKKSLSKTTSRRQSSQDLSSEEENDRDSPSLDERSSRDRGSHSSEKVKNRGRTPSSRDREEVKAPEKAEALQTTTNREHSEAIRQQQARLLAVAGQAEKQHAQTPTEQPGLEQVAPTAASSQPKWDPTKPWRCQHCTFINEAGSRICLICCKTTFREQSPAPVSDDEERQKKRAGFQDTLADKEIELPPTKSDADPAKSEPDPAETKPEAKLCTSTDDNQVNFTDEFIKEQQEVEKVPRLQGIHLAGDDNPGVLVTIQPSPRLLAGSWHGLVLVFELKTAPQMKSSTGSGCEPSGYGLELMHSHHGSFTAGLLKGANSW</sequence>
<dbReference type="GO" id="GO:0036435">
    <property type="term" value="F:K48-linked polyubiquitin modification-dependent protein binding"/>
    <property type="evidence" value="ECO:0007669"/>
    <property type="project" value="TreeGrafter"/>
</dbReference>
<dbReference type="PROSITE" id="PS01358">
    <property type="entry name" value="ZF_RANBP2_1"/>
    <property type="match status" value="1"/>
</dbReference>
<dbReference type="InterPro" id="IPR001876">
    <property type="entry name" value="Znf_RanBP2"/>
</dbReference>
<feature type="region of interest" description="Disordered" evidence="4">
    <location>
        <begin position="228"/>
        <end position="286"/>
    </location>
</feature>
<organism evidence="6 7">
    <name type="scientific">Rhipicephalus microplus</name>
    <name type="common">Cattle tick</name>
    <name type="synonym">Boophilus microplus</name>
    <dbReference type="NCBI Taxonomy" id="6941"/>
    <lineage>
        <taxon>Eukaryota</taxon>
        <taxon>Metazoa</taxon>
        <taxon>Ecdysozoa</taxon>
        <taxon>Arthropoda</taxon>
        <taxon>Chelicerata</taxon>
        <taxon>Arachnida</taxon>
        <taxon>Acari</taxon>
        <taxon>Parasitiformes</taxon>
        <taxon>Ixodida</taxon>
        <taxon>Ixodoidea</taxon>
        <taxon>Ixodidae</taxon>
        <taxon>Rhipicephalinae</taxon>
        <taxon>Rhipicephalus</taxon>
        <taxon>Boophilus</taxon>
    </lineage>
</organism>
<dbReference type="VEuPathDB" id="VectorBase:LOC119176303"/>
<feature type="compositionally biased region" description="Polar residues" evidence="4">
    <location>
        <begin position="76"/>
        <end position="88"/>
    </location>
</feature>
<gene>
    <name evidence="6" type="ORF">HPB51_017368</name>
</gene>
<keyword evidence="1" id="KW-0479">Metal-binding</keyword>
<reference evidence="6" key="1">
    <citation type="journal article" date="2020" name="Cell">
        <title>Large-Scale Comparative Analyses of Tick Genomes Elucidate Their Genetic Diversity and Vector Capacities.</title>
        <authorList>
            <consortium name="Tick Genome and Microbiome Consortium (TIGMIC)"/>
            <person name="Jia N."/>
            <person name="Wang J."/>
            <person name="Shi W."/>
            <person name="Du L."/>
            <person name="Sun Y."/>
            <person name="Zhan W."/>
            <person name="Jiang J.F."/>
            <person name="Wang Q."/>
            <person name="Zhang B."/>
            <person name="Ji P."/>
            <person name="Bell-Sakyi L."/>
            <person name="Cui X.M."/>
            <person name="Yuan T.T."/>
            <person name="Jiang B.G."/>
            <person name="Yang W.F."/>
            <person name="Lam T.T."/>
            <person name="Chang Q.C."/>
            <person name="Ding S.J."/>
            <person name="Wang X.J."/>
            <person name="Zhu J.G."/>
            <person name="Ruan X.D."/>
            <person name="Zhao L."/>
            <person name="Wei J.T."/>
            <person name="Ye R.Z."/>
            <person name="Que T.C."/>
            <person name="Du C.H."/>
            <person name="Zhou Y.H."/>
            <person name="Cheng J.X."/>
            <person name="Dai P.F."/>
            <person name="Guo W.B."/>
            <person name="Han X.H."/>
            <person name="Huang E.J."/>
            <person name="Li L.F."/>
            <person name="Wei W."/>
            <person name="Gao Y.C."/>
            <person name="Liu J.Z."/>
            <person name="Shao H.Z."/>
            <person name="Wang X."/>
            <person name="Wang C.C."/>
            <person name="Yang T.C."/>
            <person name="Huo Q.B."/>
            <person name="Li W."/>
            <person name="Chen H.Y."/>
            <person name="Chen S.E."/>
            <person name="Zhou L.G."/>
            <person name="Ni X.B."/>
            <person name="Tian J.H."/>
            <person name="Sheng Y."/>
            <person name="Liu T."/>
            <person name="Pan Y.S."/>
            <person name="Xia L.Y."/>
            <person name="Li J."/>
            <person name="Zhao F."/>
            <person name="Cao W.C."/>
        </authorList>
    </citation>
    <scope>NUCLEOTIDE SEQUENCE</scope>
    <source>
        <strain evidence="6">Rmic-2018</strain>
    </source>
</reference>
<evidence type="ECO:0000256" key="1">
    <source>
        <dbReference type="ARBA" id="ARBA00022723"/>
    </source>
</evidence>